<keyword evidence="3" id="KW-1185">Reference proteome</keyword>
<reference evidence="2 3" key="1">
    <citation type="submission" date="2018-07" db="EMBL/GenBank/DDBJ databases">
        <title>Leeuwenhoekiella genomics.</title>
        <authorList>
            <person name="Tahon G."/>
            <person name="Willems A."/>
        </authorList>
    </citation>
    <scope>NUCLEOTIDE SEQUENCE [LARGE SCALE GENOMIC DNA]</scope>
    <source>
        <strain evidence="2 3">LMG 22550</strain>
    </source>
</reference>
<name>A0A4Q0PDW2_9FLAO</name>
<gene>
    <name evidence="2" type="ORF">DSM00_416</name>
</gene>
<protein>
    <submittedName>
        <fullName evidence="2">Uncharacterized protein</fullName>
    </submittedName>
</protein>
<organism evidence="2 3">
    <name type="scientific">Leeuwenhoekiella aequorea</name>
    <dbReference type="NCBI Taxonomy" id="283736"/>
    <lineage>
        <taxon>Bacteria</taxon>
        <taxon>Pseudomonadati</taxon>
        <taxon>Bacteroidota</taxon>
        <taxon>Flavobacteriia</taxon>
        <taxon>Flavobacteriales</taxon>
        <taxon>Flavobacteriaceae</taxon>
        <taxon>Leeuwenhoekiella</taxon>
    </lineage>
</organism>
<dbReference type="AlphaFoldDB" id="A0A4Q0PDW2"/>
<comment type="caution">
    <text evidence="2">The sequence shown here is derived from an EMBL/GenBank/DDBJ whole genome shotgun (WGS) entry which is preliminary data.</text>
</comment>
<dbReference type="OrthoDB" id="1427559at2"/>
<evidence type="ECO:0000313" key="3">
    <source>
        <dbReference type="Proteomes" id="UP000289238"/>
    </source>
</evidence>
<dbReference type="EMBL" id="QOVM01000001">
    <property type="protein sequence ID" value="RXG24626.1"/>
    <property type="molecule type" value="Genomic_DNA"/>
</dbReference>
<proteinExistence type="predicted"/>
<evidence type="ECO:0000313" key="2">
    <source>
        <dbReference type="EMBL" id="RXG24626.1"/>
    </source>
</evidence>
<evidence type="ECO:0000256" key="1">
    <source>
        <dbReference type="SAM" id="MobiDB-lite"/>
    </source>
</evidence>
<accession>A0A4Q0PDW2</accession>
<feature type="region of interest" description="Disordered" evidence="1">
    <location>
        <begin position="189"/>
        <end position="214"/>
    </location>
</feature>
<dbReference type="Proteomes" id="UP000289238">
    <property type="component" value="Unassembled WGS sequence"/>
</dbReference>
<sequence length="214" mass="23407">MKKNTLLAIAFVATLLIHSCEKKSCNCDEQEIPIQEAPNNIIPVAAADSLYKNYGNSRVALIELSENVTEDGDTIPKDDANYKQTTRYVSFSFKEMKKYMAFIEQQADSANIEILQLRVYLGKYGKKVKNKDKSNRGTVFFNPAAEFVTADGTKDTVSFAIKKDAKGNFEAVTVGSVLNGSALNNKSGGENIQSLSENIGHEAPPPPVGGEDFQ</sequence>
<dbReference type="RefSeq" id="WP_128756353.1">
    <property type="nucleotide sequence ID" value="NZ_QOVM01000001.1"/>
</dbReference>